<dbReference type="STRING" id="1895771.BGO89_03035"/>
<dbReference type="Pfam" id="PF13568">
    <property type="entry name" value="OMP_b-brl_2"/>
    <property type="match status" value="1"/>
</dbReference>
<comment type="caution">
    <text evidence="3">The sequence shown here is derived from an EMBL/GenBank/DDBJ whole genome shotgun (WGS) entry which is preliminary data.</text>
</comment>
<dbReference type="EMBL" id="MKVH01000013">
    <property type="protein sequence ID" value="OJX59405.1"/>
    <property type="molecule type" value="Genomic_DNA"/>
</dbReference>
<dbReference type="AlphaFoldDB" id="A0A1M3L2F2"/>
<evidence type="ECO:0000313" key="4">
    <source>
        <dbReference type="Proteomes" id="UP000184233"/>
    </source>
</evidence>
<accession>A0A1M3L2F2</accession>
<gene>
    <name evidence="3" type="ORF">BGO89_03035</name>
</gene>
<organism evidence="3 4">
    <name type="scientific">Candidatus Kapaibacterium thiocyanatum</name>
    <dbReference type="NCBI Taxonomy" id="1895771"/>
    <lineage>
        <taxon>Bacteria</taxon>
        <taxon>Pseudomonadati</taxon>
        <taxon>Candidatus Kapaibacteriota</taxon>
        <taxon>Candidatus Kapaibacteriia</taxon>
        <taxon>Candidatus Kapaibacteriales</taxon>
        <taxon>Candidatus Kapaibacteriaceae</taxon>
        <taxon>Candidatus Kapaibacterium</taxon>
    </lineage>
</organism>
<feature type="domain" description="Outer membrane protein beta-barrel" evidence="2">
    <location>
        <begin position="49"/>
        <end position="271"/>
    </location>
</feature>
<sequence>MIRTLVTACLLATGAGLLHAQDEDVLRPKGRPEGSRRNTVSRSSMDDKFRLGLEVGGTFGFMNQSMDRTAALADSPEDVLASGSGLSPFVNILADLPLTNSMGIRFRFGWDQRRLSHEKAGIIDAVAEDGSTVIDMNTTSSYKMVTNNIDAGILFRIDVAPKIYIAAGPVALFTMGDIEREDTWSWNGPEGTYISRDYALQPGQYSSVSRTVTRNTNFLPNADLFSPDPNVVNAAAKPWNTTQVGFELGVGYETEIAKGIFLSPHLRFQYYFTKMSDKFTAEDASRIPTQRFSTITFGGGNMAAVQLGVGLLFDL</sequence>
<feature type="chain" id="PRO_5013200080" description="Outer membrane protein beta-barrel domain-containing protein" evidence="1">
    <location>
        <begin position="21"/>
        <end position="315"/>
    </location>
</feature>
<proteinExistence type="predicted"/>
<dbReference type="InterPro" id="IPR025665">
    <property type="entry name" value="Beta-barrel_OMP_2"/>
</dbReference>
<evidence type="ECO:0000313" key="3">
    <source>
        <dbReference type="EMBL" id="OJX59405.1"/>
    </source>
</evidence>
<keyword evidence="1" id="KW-0732">Signal</keyword>
<feature type="signal peptide" evidence="1">
    <location>
        <begin position="1"/>
        <end position="20"/>
    </location>
</feature>
<reference evidence="3 4" key="1">
    <citation type="submission" date="2016-09" db="EMBL/GenBank/DDBJ databases">
        <title>Genome-resolved meta-omics ties microbial dynamics to process performance in biotechnology for thiocyanate degradation.</title>
        <authorList>
            <person name="Kantor R.S."/>
            <person name="Huddy R.J."/>
            <person name="Iyer R."/>
            <person name="Thomas B.C."/>
            <person name="Brown C.T."/>
            <person name="Anantharaman K."/>
            <person name="Tringe S."/>
            <person name="Hettich R.L."/>
            <person name="Harrison S.T."/>
            <person name="Banfield J.F."/>
        </authorList>
    </citation>
    <scope>NUCLEOTIDE SEQUENCE [LARGE SCALE GENOMIC DNA]</scope>
    <source>
        <strain evidence="3">59-99</strain>
    </source>
</reference>
<dbReference type="Proteomes" id="UP000184233">
    <property type="component" value="Unassembled WGS sequence"/>
</dbReference>
<protein>
    <recommendedName>
        <fullName evidence="2">Outer membrane protein beta-barrel domain-containing protein</fullName>
    </recommendedName>
</protein>
<evidence type="ECO:0000259" key="2">
    <source>
        <dbReference type="Pfam" id="PF13568"/>
    </source>
</evidence>
<name>A0A1M3L2F2_9BACT</name>
<evidence type="ECO:0000256" key="1">
    <source>
        <dbReference type="SAM" id="SignalP"/>
    </source>
</evidence>